<dbReference type="InterPro" id="IPR017938">
    <property type="entry name" value="Riboflavin_synthase-like_b-brl"/>
</dbReference>
<dbReference type="Pfam" id="PF08022">
    <property type="entry name" value="FAD_binding_8"/>
    <property type="match status" value="1"/>
</dbReference>
<evidence type="ECO:0000313" key="16">
    <source>
        <dbReference type="EMBL" id="KAF2122254.1"/>
    </source>
</evidence>
<evidence type="ECO:0000256" key="13">
    <source>
        <dbReference type="SAM" id="MobiDB-lite"/>
    </source>
</evidence>
<feature type="region of interest" description="Disordered" evidence="13">
    <location>
        <begin position="1"/>
        <end position="23"/>
    </location>
</feature>
<proteinExistence type="inferred from homology"/>
<dbReference type="Proteomes" id="UP000799770">
    <property type="component" value="Unassembled WGS sequence"/>
</dbReference>
<evidence type="ECO:0000256" key="3">
    <source>
        <dbReference type="ARBA" id="ARBA00012668"/>
    </source>
</evidence>
<evidence type="ECO:0000256" key="7">
    <source>
        <dbReference type="ARBA" id="ARBA00022982"/>
    </source>
</evidence>
<accession>A0A6A5ZTD3</accession>
<keyword evidence="9" id="KW-0560">Oxidoreductase</keyword>
<dbReference type="Pfam" id="PF08030">
    <property type="entry name" value="NAD_binding_6"/>
    <property type="match status" value="1"/>
</dbReference>
<evidence type="ECO:0000256" key="2">
    <source>
        <dbReference type="ARBA" id="ARBA00006278"/>
    </source>
</evidence>
<dbReference type="SFLD" id="SFLDG01168">
    <property type="entry name" value="Ferric_reductase_subgroup_(FRE"/>
    <property type="match status" value="1"/>
</dbReference>
<keyword evidence="4" id="KW-0813">Transport</keyword>
<dbReference type="InterPro" id="IPR013112">
    <property type="entry name" value="FAD-bd_8"/>
</dbReference>
<protein>
    <recommendedName>
        <fullName evidence="3">ferric-chelate reductase (NADPH)</fullName>
        <ecNumber evidence="3">1.16.1.9</ecNumber>
    </recommendedName>
</protein>
<dbReference type="EMBL" id="ML977311">
    <property type="protein sequence ID" value="KAF2122254.1"/>
    <property type="molecule type" value="Genomic_DNA"/>
</dbReference>
<comment type="subcellular location">
    <subcellularLocation>
        <location evidence="1">Cell membrane</location>
        <topology evidence="1">Multi-pass membrane protein</topology>
    </subcellularLocation>
</comment>
<comment type="similarity">
    <text evidence="2">Belongs to the ferric reductase (FRE) family.</text>
</comment>
<comment type="catalytic activity">
    <reaction evidence="12">
        <text>2 a Fe(II)-siderophore + NADP(+) + H(+) = 2 a Fe(III)-siderophore + NADPH</text>
        <dbReference type="Rhea" id="RHEA:28795"/>
        <dbReference type="Rhea" id="RHEA-COMP:11342"/>
        <dbReference type="Rhea" id="RHEA-COMP:11344"/>
        <dbReference type="ChEBI" id="CHEBI:15378"/>
        <dbReference type="ChEBI" id="CHEBI:29033"/>
        <dbReference type="ChEBI" id="CHEBI:29034"/>
        <dbReference type="ChEBI" id="CHEBI:57783"/>
        <dbReference type="ChEBI" id="CHEBI:58349"/>
        <dbReference type="EC" id="1.16.1.9"/>
    </reaction>
</comment>
<dbReference type="GO" id="GO:0052851">
    <property type="term" value="F:ferric-chelate reductase (NADPH) activity"/>
    <property type="evidence" value="ECO:0007669"/>
    <property type="project" value="UniProtKB-EC"/>
</dbReference>
<evidence type="ECO:0000256" key="8">
    <source>
        <dbReference type="ARBA" id="ARBA00022989"/>
    </source>
</evidence>
<keyword evidence="5" id="KW-1003">Cell membrane</keyword>
<name>A0A6A5ZTD3_9PLEO</name>
<dbReference type="InterPro" id="IPR017927">
    <property type="entry name" value="FAD-bd_FR_type"/>
</dbReference>
<dbReference type="GO" id="GO:0006826">
    <property type="term" value="P:iron ion transport"/>
    <property type="evidence" value="ECO:0007669"/>
    <property type="project" value="UniProtKB-ARBA"/>
</dbReference>
<dbReference type="Pfam" id="PF01794">
    <property type="entry name" value="Ferric_reduct"/>
    <property type="match status" value="1"/>
</dbReference>
<feature type="transmembrane region" description="Helical" evidence="14">
    <location>
        <begin position="50"/>
        <end position="73"/>
    </location>
</feature>
<keyword evidence="6 14" id="KW-0812">Transmembrane</keyword>
<dbReference type="PANTHER" id="PTHR32361:SF12">
    <property type="entry name" value="PUTATIVE (AFU_ORTHOLOGUE AFUA_1G14340)-RELATED"/>
    <property type="match status" value="1"/>
</dbReference>
<organism evidence="16 17">
    <name type="scientific">Lophiotrema nucula</name>
    <dbReference type="NCBI Taxonomy" id="690887"/>
    <lineage>
        <taxon>Eukaryota</taxon>
        <taxon>Fungi</taxon>
        <taxon>Dikarya</taxon>
        <taxon>Ascomycota</taxon>
        <taxon>Pezizomycotina</taxon>
        <taxon>Dothideomycetes</taxon>
        <taxon>Pleosporomycetidae</taxon>
        <taxon>Pleosporales</taxon>
        <taxon>Lophiotremataceae</taxon>
        <taxon>Lophiotrema</taxon>
    </lineage>
</organism>
<keyword evidence="10" id="KW-0406">Ion transport</keyword>
<feature type="transmembrane region" description="Helical" evidence="14">
    <location>
        <begin position="213"/>
        <end position="231"/>
    </location>
</feature>
<dbReference type="CDD" id="cd06186">
    <property type="entry name" value="NOX_Duox_like_FAD_NADP"/>
    <property type="match status" value="1"/>
</dbReference>
<gene>
    <name evidence="16" type="ORF">BDV96DRAFT_537361</name>
</gene>
<evidence type="ECO:0000256" key="11">
    <source>
        <dbReference type="ARBA" id="ARBA00023136"/>
    </source>
</evidence>
<keyword evidence="8 14" id="KW-1133">Transmembrane helix</keyword>
<evidence type="ECO:0000259" key="15">
    <source>
        <dbReference type="PROSITE" id="PS51384"/>
    </source>
</evidence>
<dbReference type="GO" id="GO:0005886">
    <property type="term" value="C:plasma membrane"/>
    <property type="evidence" value="ECO:0007669"/>
    <property type="project" value="UniProtKB-SubCell"/>
</dbReference>
<dbReference type="AlphaFoldDB" id="A0A6A5ZTD3"/>
<evidence type="ECO:0000313" key="17">
    <source>
        <dbReference type="Proteomes" id="UP000799770"/>
    </source>
</evidence>
<keyword evidence="11 14" id="KW-0472">Membrane</keyword>
<dbReference type="EC" id="1.16.1.9" evidence="3"/>
<feature type="domain" description="FAD-binding FR-type" evidence="15">
    <location>
        <begin position="341"/>
        <end position="468"/>
    </location>
</feature>
<dbReference type="PROSITE" id="PS51384">
    <property type="entry name" value="FAD_FR"/>
    <property type="match status" value="1"/>
</dbReference>
<keyword evidence="7" id="KW-0249">Electron transport</keyword>
<dbReference type="GO" id="GO:0006879">
    <property type="term" value="P:intracellular iron ion homeostasis"/>
    <property type="evidence" value="ECO:0007669"/>
    <property type="project" value="TreeGrafter"/>
</dbReference>
<evidence type="ECO:0000256" key="10">
    <source>
        <dbReference type="ARBA" id="ARBA00023065"/>
    </source>
</evidence>
<dbReference type="InterPro" id="IPR013121">
    <property type="entry name" value="Fe_red_NAD-bd_6"/>
</dbReference>
<feature type="compositionally biased region" description="Polar residues" evidence="13">
    <location>
        <begin position="1"/>
        <end position="13"/>
    </location>
</feature>
<feature type="transmembrane region" description="Helical" evidence="14">
    <location>
        <begin position="315"/>
        <end position="336"/>
    </location>
</feature>
<dbReference type="GO" id="GO:0015677">
    <property type="term" value="P:copper ion import"/>
    <property type="evidence" value="ECO:0007669"/>
    <property type="project" value="TreeGrafter"/>
</dbReference>
<keyword evidence="17" id="KW-1185">Reference proteome</keyword>
<feature type="transmembrane region" description="Helical" evidence="14">
    <location>
        <begin position="282"/>
        <end position="303"/>
    </location>
</feature>
<dbReference type="SUPFAM" id="SSF63380">
    <property type="entry name" value="Riboflavin synthase domain-like"/>
    <property type="match status" value="1"/>
</dbReference>
<reference evidence="16" key="1">
    <citation type="journal article" date="2020" name="Stud. Mycol.">
        <title>101 Dothideomycetes genomes: a test case for predicting lifestyles and emergence of pathogens.</title>
        <authorList>
            <person name="Haridas S."/>
            <person name="Albert R."/>
            <person name="Binder M."/>
            <person name="Bloem J."/>
            <person name="Labutti K."/>
            <person name="Salamov A."/>
            <person name="Andreopoulos B."/>
            <person name="Baker S."/>
            <person name="Barry K."/>
            <person name="Bills G."/>
            <person name="Bluhm B."/>
            <person name="Cannon C."/>
            <person name="Castanera R."/>
            <person name="Culley D."/>
            <person name="Daum C."/>
            <person name="Ezra D."/>
            <person name="Gonzalez J."/>
            <person name="Henrissat B."/>
            <person name="Kuo A."/>
            <person name="Liang C."/>
            <person name="Lipzen A."/>
            <person name="Lutzoni F."/>
            <person name="Magnuson J."/>
            <person name="Mondo S."/>
            <person name="Nolan M."/>
            <person name="Ohm R."/>
            <person name="Pangilinan J."/>
            <person name="Park H.-J."/>
            <person name="Ramirez L."/>
            <person name="Alfaro M."/>
            <person name="Sun H."/>
            <person name="Tritt A."/>
            <person name="Yoshinaga Y."/>
            <person name="Zwiers L.-H."/>
            <person name="Turgeon B."/>
            <person name="Goodwin S."/>
            <person name="Spatafora J."/>
            <person name="Crous P."/>
            <person name="Grigoriev I."/>
        </authorList>
    </citation>
    <scope>NUCLEOTIDE SEQUENCE</scope>
    <source>
        <strain evidence="16">CBS 627.86</strain>
    </source>
</reference>
<dbReference type="SUPFAM" id="SSF52343">
    <property type="entry name" value="Ferredoxin reductase-like, C-terminal NADP-linked domain"/>
    <property type="match status" value="1"/>
</dbReference>
<evidence type="ECO:0000256" key="6">
    <source>
        <dbReference type="ARBA" id="ARBA00022692"/>
    </source>
</evidence>
<evidence type="ECO:0000256" key="9">
    <source>
        <dbReference type="ARBA" id="ARBA00023002"/>
    </source>
</evidence>
<evidence type="ECO:0000256" key="4">
    <source>
        <dbReference type="ARBA" id="ARBA00022448"/>
    </source>
</evidence>
<evidence type="ECO:0000256" key="12">
    <source>
        <dbReference type="ARBA" id="ARBA00048483"/>
    </source>
</evidence>
<dbReference type="InterPro" id="IPR013130">
    <property type="entry name" value="Fe3_Rdtase_TM_dom"/>
</dbReference>
<feature type="transmembrane region" description="Helical" evidence="14">
    <location>
        <begin position="255"/>
        <end position="275"/>
    </location>
</feature>
<evidence type="ECO:0000256" key="14">
    <source>
        <dbReference type="SAM" id="Phobius"/>
    </source>
</evidence>
<dbReference type="PANTHER" id="PTHR32361">
    <property type="entry name" value="FERRIC/CUPRIC REDUCTASE TRANSMEMBRANE COMPONENT"/>
    <property type="match status" value="1"/>
</dbReference>
<dbReference type="InterPro" id="IPR051410">
    <property type="entry name" value="Ferric/Cupric_Reductase"/>
</dbReference>
<dbReference type="Gene3D" id="3.40.50.80">
    <property type="entry name" value="Nucleotide-binding domain of ferredoxin-NADP reductase (FNR) module"/>
    <property type="match status" value="1"/>
</dbReference>
<dbReference type="InterPro" id="IPR039261">
    <property type="entry name" value="FNR_nucleotide-bd"/>
</dbReference>
<sequence length="622" mass="71052">MEASHTPLSSSRPAPTLIDVNDAHSQNPATANDPYKFSHGLTGVDQPANYLFVNILVSIIVGLTLLAICLRLMKGVVQNDRRLLTAITSPQCHNYWSKNRHGWWAWLKRHIIYSPLWSTRHNREFRISRAISVGTLPTRMQLIIIMIYTAANVAFCLAIPNQPETSKIAEFRGRCGAIAVFNIIFVVLFALRNNPFIWLLHVSYDTFNLFHRWIARLVFVEALAHIFAWMYNTYRVEYASRSGWESINWVLGQSLSYRSGLASFIAFSFLILHSFGPLRHAFYETFLTLHRLTIIIAISGVYFHMAKHALPQLPWGYLFISFLAAEPLIRTTRILYYNSSWRRRTWTKVIVEALPGEVSRITFELPSSWPANPGSFIHVYLPRITLWSSHPFSVAWWSDDEHPRLCSEKLPQSIRDLETSRGPSTVSCIIRARTGMTRSLYEKAGRSQTSSIQLWGAIEGPYGGYHSLDSYGTVILFAAGVGITHQISFVRHLLSGHNERTAAAQQILLVWSIQSTDMLECVKPWLDEISMMQNFRKVVRIRLHISKEPENPLVEECERYGLDVRYARCEPQAIVDEEILSQIGAMVVTVCGPGGYSDTVRAAVRRRVQLRNIDFIEEAFSY</sequence>
<dbReference type="SFLD" id="SFLDS00052">
    <property type="entry name" value="Ferric_Reductase_Domain"/>
    <property type="match status" value="1"/>
</dbReference>
<dbReference type="OrthoDB" id="4494341at2759"/>
<evidence type="ECO:0000256" key="1">
    <source>
        <dbReference type="ARBA" id="ARBA00004651"/>
    </source>
</evidence>
<evidence type="ECO:0000256" key="5">
    <source>
        <dbReference type="ARBA" id="ARBA00022475"/>
    </source>
</evidence>
<feature type="transmembrane region" description="Helical" evidence="14">
    <location>
        <begin position="171"/>
        <end position="192"/>
    </location>
</feature>